<reference evidence="1" key="1">
    <citation type="journal article" date="2019" name="bioRxiv">
        <title>The Genome of the Zebra Mussel, Dreissena polymorpha: A Resource for Invasive Species Research.</title>
        <authorList>
            <person name="McCartney M.A."/>
            <person name="Auch B."/>
            <person name="Kono T."/>
            <person name="Mallez S."/>
            <person name="Zhang Y."/>
            <person name="Obille A."/>
            <person name="Becker A."/>
            <person name="Abrahante J.E."/>
            <person name="Garbe J."/>
            <person name="Badalamenti J.P."/>
            <person name="Herman A."/>
            <person name="Mangelson H."/>
            <person name="Liachko I."/>
            <person name="Sullivan S."/>
            <person name="Sone E.D."/>
            <person name="Koren S."/>
            <person name="Silverstein K.A.T."/>
            <person name="Beckman K.B."/>
            <person name="Gohl D.M."/>
        </authorList>
    </citation>
    <scope>NUCLEOTIDE SEQUENCE</scope>
    <source>
        <strain evidence="1">Duluth1</strain>
        <tissue evidence="1">Whole animal</tissue>
    </source>
</reference>
<comment type="caution">
    <text evidence="1">The sequence shown here is derived from an EMBL/GenBank/DDBJ whole genome shotgun (WGS) entry which is preliminary data.</text>
</comment>
<dbReference type="Proteomes" id="UP000828390">
    <property type="component" value="Unassembled WGS sequence"/>
</dbReference>
<keyword evidence="2" id="KW-1185">Reference proteome</keyword>
<reference evidence="1" key="2">
    <citation type="submission" date="2020-11" db="EMBL/GenBank/DDBJ databases">
        <authorList>
            <person name="McCartney M.A."/>
            <person name="Auch B."/>
            <person name="Kono T."/>
            <person name="Mallez S."/>
            <person name="Becker A."/>
            <person name="Gohl D.M."/>
            <person name="Silverstein K.A.T."/>
            <person name="Koren S."/>
            <person name="Bechman K.B."/>
            <person name="Herman A."/>
            <person name="Abrahante J.E."/>
            <person name="Garbe J."/>
        </authorList>
    </citation>
    <scope>NUCLEOTIDE SEQUENCE</scope>
    <source>
        <strain evidence="1">Duluth1</strain>
        <tissue evidence="1">Whole animal</tissue>
    </source>
</reference>
<organism evidence="1 2">
    <name type="scientific">Dreissena polymorpha</name>
    <name type="common">Zebra mussel</name>
    <name type="synonym">Mytilus polymorpha</name>
    <dbReference type="NCBI Taxonomy" id="45954"/>
    <lineage>
        <taxon>Eukaryota</taxon>
        <taxon>Metazoa</taxon>
        <taxon>Spiralia</taxon>
        <taxon>Lophotrochozoa</taxon>
        <taxon>Mollusca</taxon>
        <taxon>Bivalvia</taxon>
        <taxon>Autobranchia</taxon>
        <taxon>Heteroconchia</taxon>
        <taxon>Euheterodonta</taxon>
        <taxon>Imparidentia</taxon>
        <taxon>Neoheterodontei</taxon>
        <taxon>Myida</taxon>
        <taxon>Dreissenoidea</taxon>
        <taxon>Dreissenidae</taxon>
        <taxon>Dreissena</taxon>
    </lineage>
</organism>
<gene>
    <name evidence="1" type="ORF">DPMN_160810</name>
</gene>
<dbReference type="EMBL" id="JAIWYP010000008">
    <property type="protein sequence ID" value="KAH3782888.1"/>
    <property type="molecule type" value="Genomic_DNA"/>
</dbReference>
<name>A0A9D4ENJ7_DREPO</name>
<sequence>MALGHQRALISIEMVEGWFAGLKTYQLEEVADWEALLNDPSRIFNVDEREYPLSVTNGKVLTNKGKH</sequence>
<evidence type="ECO:0000313" key="2">
    <source>
        <dbReference type="Proteomes" id="UP000828390"/>
    </source>
</evidence>
<proteinExistence type="predicted"/>
<evidence type="ECO:0000313" key="1">
    <source>
        <dbReference type="EMBL" id="KAH3782888.1"/>
    </source>
</evidence>
<dbReference type="AlphaFoldDB" id="A0A9D4ENJ7"/>
<accession>A0A9D4ENJ7</accession>
<protein>
    <submittedName>
        <fullName evidence="1">Uncharacterized protein</fullName>
    </submittedName>
</protein>